<dbReference type="Pfam" id="PF14388">
    <property type="entry name" value="DUF4419"/>
    <property type="match status" value="2"/>
</dbReference>
<accession>A0A8H6T9G1</accession>
<dbReference type="PANTHER" id="PTHR31252">
    <property type="entry name" value="DUF4419 DOMAIN-CONTAINING PROTEIN"/>
    <property type="match status" value="1"/>
</dbReference>
<dbReference type="AlphaFoldDB" id="A0A8H6T9G1"/>
<reference evidence="1" key="1">
    <citation type="submission" date="2020-05" db="EMBL/GenBank/DDBJ databases">
        <title>Mycena genomes resolve the evolution of fungal bioluminescence.</title>
        <authorList>
            <person name="Tsai I.J."/>
        </authorList>
    </citation>
    <scope>NUCLEOTIDE SEQUENCE</scope>
    <source>
        <strain evidence="1">110903Hualien_Pintung</strain>
    </source>
</reference>
<dbReference type="PANTHER" id="PTHR31252:SF11">
    <property type="entry name" value="DUF4419 DOMAIN-CONTAINING PROTEIN"/>
    <property type="match status" value="1"/>
</dbReference>
<name>A0A8H6T9G1_MYCCL</name>
<comment type="caution">
    <text evidence="1">The sequence shown here is derived from an EMBL/GenBank/DDBJ whole genome shotgun (WGS) entry which is preliminary data.</text>
</comment>
<dbReference type="EMBL" id="JACAZE010000006">
    <property type="protein sequence ID" value="KAF7313326.1"/>
    <property type="molecule type" value="Genomic_DNA"/>
</dbReference>
<evidence type="ECO:0000313" key="2">
    <source>
        <dbReference type="Proteomes" id="UP000613580"/>
    </source>
</evidence>
<protein>
    <submittedName>
        <fullName evidence="1">Uncharacterized protein</fullName>
    </submittedName>
</protein>
<dbReference type="InterPro" id="IPR025533">
    <property type="entry name" value="DUF4419"/>
</dbReference>
<organism evidence="1 2">
    <name type="scientific">Mycena chlorophos</name>
    <name type="common">Agaric fungus</name>
    <name type="synonym">Agaricus chlorophos</name>
    <dbReference type="NCBI Taxonomy" id="658473"/>
    <lineage>
        <taxon>Eukaryota</taxon>
        <taxon>Fungi</taxon>
        <taxon>Dikarya</taxon>
        <taxon>Basidiomycota</taxon>
        <taxon>Agaricomycotina</taxon>
        <taxon>Agaricomycetes</taxon>
        <taxon>Agaricomycetidae</taxon>
        <taxon>Agaricales</taxon>
        <taxon>Marasmiineae</taxon>
        <taxon>Mycenaceae</taxon>
        <taxon>Mycena</taxon>
    </lineage>
</organism>
<keyword evidence="2" id="KW-1185">Reference proteome</keyword>
<evidence type="ECO:0000313" key="1">
    <source>
        <dbReference type="EMBL" id="KAF7313326.1"/>
    </source>
</evidence>
<proteinExistence type="predicted"/>
<gene>
    <name evidence="1" type="ORF">HMN09_00488100</name>
</gene>
<dbReference type="Proteomes" id="UP000613580">
    <property type="component" value="Unassembled WGS sequence"/>
</dbReference>
<sequence length="795" mass="87612">MPVVVRPQPEVVGTNNDATFTSAGDILSAASTAWASHKDILAKGYFESHDAWITYEKRTILSSSFTSNNSQVAAYGGGVVTAVLRAFQQDLHLVIRPEDVWQAILTQFSFFVVGHAEELRHHFVAHKGQEQIAVDIRPLGMHDLPPGLFARLMVREMQNKLLDPDLSDWFLPSFTTTTQTDVATASITMMATMKQYFAFKLRGGCGFPSVTLLGVRADWEDILRRVCNLHEYGSEPAEWAVLLAVVLLEILFCFDHPDSDRAKSFWMRAVHQGGRLGSGDAIETISGWLTAFCFWDEDGRRIADLGGPNTSRSLREILGPDQVPLVIRGAQFPLILSNTVPPTAAKVEMTYLDEARNVNVYTELISGHVGAIVSGDAGDTLQPSSSFTLQLDSIPALRLAEIMPVVVKPKPEVVGTNTDITFTSARDILSAASTAWAHSKVSVTKGYFEKSPYGSGSALLAGLHEPIAKERRPIMSSSFTGNDGPVAPYGGGFVHCVTRAFQQDLHLVIRPEDFWQAILTQFSFFVVGHAEELRHQFVAHQGQEEVVVDLRPLSLEDLPPGLFARLMVKEMQKKLLDPDLSDWFLPSFTTTTQTDVATASITMMATMKQYFKYILLGGCGFPSVTLLGERADWEDILRRIGKLPQYGAEPATWAALLTVIVQRILGCFDDPDSDAAKSFWMSAVHEAGEMGSGNTIESLSGWLTALCFWDDEGCRIPDLASPDASNYLRDILGPDQVPLVLDGVQFPLILPNKVPSTAAKVEMTYLDYGRRKKVLTELVAGHVGWWVLKTDEEPM</sequence>
<dbReference type="OrthoDB" id="9978173at2759"/>